<feature type="transmembrane region" description="Helical" evidence="1">
    <location>
        <begin position="12"/>
        <end position="34"/>
    </location>
</feature>
<feature type="transmembrane region" description="Helical" evidence="1">
    <location>
        <begin position="54"/>
        <end position="75"/>
    </location>
</feature>
<evidence type="ECO:0000313" key="6">
    <source>
        <dbReference type="Proteomes" id="UP000184203"/>
    </source>
</evidence>
<evidence type="ECO:0000313" key="4">
    <source>
        <dbReference type="EMBL" id="SHL21190.1"/>
    </source>
</evidence>
<reference evidence="6" key="3">
    <citation type="submission" date="2016-11" db="EMBL/GenBank/DDBJ databases">
        <authorList>
            <person name="Varghese N."/>
            <person name="Submissions S."/>
        </authorList>
    </citation>
    <scope>NUCLEOTIDE SEQUENCE [LARGE SCALE GENOMIC DNA]</scope>
    <source>
        <strain evidence="6">DX253</strain>
    </source>
</reference>
<keyword evidence="6" id="KW-1185">Reference proteome</keyword>
<name>E7QPR2_HALPU</name>
<keyword evidence="1" id="KW-1133">Transmembrane helix</keyword>
<proteinExistence type="predicted"/>
<keyword evidence="1" id="KW-0812">Transmembrane</keyword>
<dbReference type="Proteomes" id="UP000003751">
    <property type="component" value="Unassembled WGS sequence"/>
</dbReference>
<dbReference type="Pfam" id="PF09851">
    <property type="entry name" value="SHOCT"/>
    <property type="match status" value="1"/>
</dbReference>
<protein>
    <submittedName>
        <fullName evidence="4">Putative membrane protein</fullName>
    </submittedName>
</protein>
<dbReference type="RefSeq" id="WP_007977197.1">
    <property type="nucleotide sequence ID" value="NZ_AEMG01000003.1"/>
</dbReference>
<dbReference type="PATRIC" id="fig|797209.4.peg.758"/>
<sequence length="117" mass="13059">MTTANDGNSFLRLLVVIVIALLVFPMAMMLFAFPMMGGWMMGGQYGPGYGAMPVWGWLVMLVPLGLLVALGYLAYRVLRSGEHGTDPALAELRMAYARGDISEEEFENRRERLRGER</sequence>
<dbReference type="eggNOG" id="arCOG03909">
    <property type="taxonomic scope" value="Archaea"/>
</dbReference>
<reference evidence="3 5" key="1">
    <citation type="journal article" date="2014" name="ISME J.">
        <title>Trehalose/2-sulfotrehalose biosynthesis and glycine-betaine uptake are widely spread mechanisms for osmoadaptation in the Halobacteriales.</title>
        <authorList>
            <person name="Youssef N.H."/>
            <person name="Savage-Ashlock K.N."/>
            <person name="McCully A.L."/>
            <person name="Luedtke B."/>
            <person name="Shaw E.I."/>
            <person name="Hoff W.D."/>
            <person name="Elshahed M.S."/>
        </authorList>
    </citation>
    <scope>NUCLEOTIDE SEQUENCE [LARGE SCALE GENOMIC DNA]</scope>
    <source>
        <strain evidence="3 5">DX253</strain>
    </source>
</reference>
<evidence type="ECO:0000313" key="5">
    <source>
        <dbReference type="Proteomes" id="UP000003751"/>
    </source>
</evidence>
<accession>E7QPR2</accession>
<dbReference type="InterPro" id="IPR018649">
    <property type="entry name" value="SHOCT"/>
</dbReference>
<evidence type="ECO:0000259" key="2">
    <source>
        <dbReference type="Pfam" id="PF09851"/>
    </source>
</evidence>
<gene>
    <name evidence="4" type="ORF">SAMN05444342_3284</name>
    <name evidence="3" type="ORF">ZOD2009_03852</name>
</gene>
<dbReference type="Proteomes" id="UP000184203">
    <property type="component" value="Unassembled WGS sequence"/>
</dbReference>
<dbReference type="EMBL" id="FRAN01000005">
    <property type="protein sequence ID" value="SHL21190.1"/>
    <property type="molecule type" value="Genomic_DNA"/>
</dbReference>
<reference evidence="4" key="2">
    <citation type="submission" date="2016-11" db="EMBL/GenBank/DDBJ databases">
        <authorList>
            <person name="Jaros S."/>
            <person name="Januszkiewicz K."/>
            <person name="Wedrychowicz H."/>
        </authorList>
    </citation>
    <scope>NUCLEOTIDE SEQUENCE [LARGE SCALE GENOMIC DNA]</scope>
    <source>
        <strain evidence="4">DX253</strain>
    </source>
</reference>
<organism evidence="3 5">
    <name type="scientific">Haladaptatus paucihalophilus DX253</name>
    <dbReference type="NCBI Taxonomy" id="797209"/>
    <lineage>
        <taxon>Archaea</taxon>
        <taxon>Methanobacteriati</taxon>
        <taxon>Methanobacteriota</taxon>
        <taxon>Stenosarchaea group</taxon>
        <taxon>Halobacteria</taxon>
        <taxon>Halobacteriales</taxon>
        <taxon>Haladaptataceae</taxon>
        <taxon>Haladaptatus</taxon>
    </lineage>
</organism>
<keyword evidence="1" id="KW-0472">Membrane</keyword>
<dbReference type="EMBL" id="AEMG01000003">
    <property type="protein sequence ID" value="EFW93515.1"/>
    <property type="molecule type" value="Genomic_DNA"/>
</dbReference>
<evidence type="ECO:0000256" key="1">
    <source>
        <dbReference type="SAM" id="Phobius"/>
    </source>
</evidence>
<dbReference type="AlphaFoldDB" id="E7QPR2"/>
<feature type="domain" description="SHOCT" evidence="2">
    <location>
        <begin position="88"/>
        <end position="113"/>
    </location>
</feature>
<evidence type="ECO:0000313" key="3">
    <source>
        <dbReference type="EMBL" id="EFW93515.1"/>
    </source>
</evidence>